<evidence type="ECO:0000256" key="5">
    <source>
        <dbReference type="ARBA" id="ARBA00033067"/>
    </source>
</evidence>
<proteinExistence type="inferred from homology"/>
<dbReference type="InterPro" id="IPR001509">
    <property type="entry name" value="Epimerase_deHydtase"/>
</dbReference>
<sequence>MGGNGFLGRHLVRALLARGANVRVFDRGHGGTQPSEGVAYFQGDLATGAGLDRALAGVDVVYHLISTTIPSTSNANPIYDVESNLLGTLRLLETMRAAGVNKIVFTSSGGTVYGNPGVVPVREDAPLQPISSYGIVKVAIEQYLRLNCALQQLNAAVLRLANPYGPGETRIGVHGVIPTFFAKAVANDPIEIWGDGSVIRDYIHVDDAVAALVQAANWTGFNLYNVGSGVGHSLIDILEVVKKVSGIVPNVVFHPSRSFDVKAIYLDIARITSETGWRPTVDLEQGCRMFWDAVKR</sequence>
<keyword evidence="8" id="KW-1185">Reference proteome</keyword>
<evidence type="ECO:0000313" key="7">
    <source>
        <dbReference type="EMBL" id="SAL04506.1"/>
    </source>
</evidence>
<comment type="caution">
    <text evidence="7">The sequence shown here is derived from an EMBL/GenBank/DDBJ whole genome shotgun (WGS) entry which is preliminary data.</text>
</comment>
<feature type="domain" description="NAD-dependent epimerase/dehydratase" evidence="6">
    <location>
        <begin position="1"/>
        <end position="227"/>
    </location>
</feature>
<dbReference type="Pfam" id="PF01370">
    <property type="entry name" value="Epimerase"/>
    <property type="match status" value="1"/>
</dbReference>
<accession>A0A158EDN3</accession>
<name>A0A158EDN3_9BURK</name>
<dbReference type="PRINTS" id="PR01713">
    <property type="entry name" value="NUCEPIMERASE"/>
</dbReference>
<evidence type="ECO:0000256" key="4">
    <source>
        <dbReference type="ARBA" id="ARBA00031367"/>
    </source>
</evidence>
<dbReference type="PANTHER" id="PTHR43725:SF53">
    <property type="entry name" value="UDP-ARABINOSE 4-EPIMERASE 1"/>
    <property type="match status" value="1"/>
</dbReference>
<organism evidence="7 8">
    <name type="scientific">Caballeronia calidae</name>
    <dbReference type="NCBI Taxonomy" id="1777139"/>
    <lineage>
        <taxon>Bacteria</taxon>
        <taxon>Pseudomonadati</taxon>
        <taxon>Pseudomonadota</taxon>
        <taxon>Betaproteobacteria</taxon>
        <taxon>Burkholderiales</taxon>
        <taxon>Burkholderiaceae</taxon>
        <taxon>Caballeronia</taxon>
    </lineage>
</organism>
<evidence type="ECO:0000256" key="1">
    <source>
        <dbReference type="ARBA" id="ARBA00004947"/>
    </source>
</evidence>
<evidence type="ECO:0000313" key="8">
    <source>
        <dbReference type="Proteomes" id="UP000071859"/>
    </source>
</evidence>
<dbReference type="PANTHER" id="PTHR43725">
    <property type="entry name" value="UDP-GLUCOSE 4-EPIMERASE"/>
    <property type="match status" value="1"/>
</dbReference>
<reference evidence="7" key="1">
    <citation type="submission" date="2016-01" db="EMBL/GenBank/DDBJ databases">
        <authorList>
            <person name="Peeters C."/>
        </authorList>
    </citation>
    <scope>NUCLEOTIDE SEQUENCE</scope>
    <source>
        <strain evidence="7">LMG 29321</strain>
    </source>
</reference>
<dbReference type="AlphaFoldDB" id="A0A158EDN3"/>
<dbReference type="Gene3D" id="3.40.50.720">
    <property type="entry name" value="NAD(P)-binding Rossmann-like Domain"/>
    <property type="match status" value="1"/>
</dbReference>
<protein>
    <recommendedName>
        <fullName evidence="3">UDP-glucose 4-epimerase</fullName>
    </recommendedName>
    <alternativeName>
        <fullName evidence="5">Galactowaldenase</fullName>
    </alternativeName>
    <alternativeName>
        <fullName evidence="4">UDP-galactose 4-epimerase</fullName>
    </alternativeName>
</protein>
<gene>
    <name evidence="7" type="ORF">AWB78_07001</name>
</gene>
<comment type="similarity">
    <text evidence="2">Belongs to the NAD(P)-dependent epimerase/dehydratase family.</text>
</comment>
<dbReference type="Proteomes" id="UP000071859">
    <property type="component" value="Unassembled WGS sequence"/>
</dbReference>
<comment type="pathway">
    <text evidence="1">Carbohydrate metabolism; galactose metabolism.</text>
</comment>
<dbReference type="EMBL" id="FCOX02000064">
    <property type="protein sequence ID" value="SAL04506.1"/>
    <property type="molecule type" value="Genomic_DNA"/>
</dbReference>
<evidence type="ECO:0000256" key="2">
    <source>
        <dbReference type="ARBA" id="ARBA00007637"/>
    </source>
</evidence>
<evidence type="ECO:0000259" key="6">
    <source>
        <dbReference type="Pfam" id="PF01370"/>
    </source>
</evidence>
<evidence type="ECO:0000256" key="3">
    <source>
        <dbReference type="ARBA" id="ARBA00018569"/>
    </source>
</evidence>
<dbReference type="InterPro" id="IPR036291">
    <property type="entry name" value="NAD(P)-bd_dom_sf"/>
</dbReference>
<dbReference type="Gene3D" id="3.90.25.10">
    <property type="entry name" value="UDP-galactose 4-epimerase, domain 1"/>
    <property type="match status" value="1"/>
</dbReference>
<dbReference type="SUPFAM" id="SSF51735">
    <property type="entry name" value="NAD(P)-binding Rossmann-fold domains"/>
    <property type="match status" value="1"/>
</dbReference>
<dbReference type="OrthoDB" id="9769113at2"/>